<dbReference type="InParanoid" id="H3A2H6"/>
<dbReference type="PANTHER" id="PTHR24237">
    <property type="entry name" value="G-PROTEIN COUPLED RECEPTOR"/>
    <property type="match status" value="1"/>
</dbReference>
<evidence type="ECO:0000256" key="7">
    <source>
        <dbReference type="ARBA" id="ARBA00023170"/>
    </source>
</evidence>
<evidence type="ECO:0000256" key="10">
    <source>
        <dbReference type="SAM" id="Phobius"/>
    </source>
</evidence>
<evidence type="ECO:0000256" key="3">
    <source>
        <dbReference type="ARBA" id="ARBA00022989"/>
    </source>
</evidence>
<evidence type="ECO:0000256" key="1">
    <source>
        <dbReference type="ARBA" id="ARBA00004141"/>
    </source>
</evidence>
<evidence type="ECO:0000256" key="9">
    <source>
        <dbReference type="RuleBase" id="RU000688"/>
    </source>
</evidence>
<dbReference type="PANTHER" id="PTHR24237:SF37">
    <property type="entry name" value="COAGULATION FACTOR II (THROMBIN) RECEPTOR-LIKE 2-RELATED"/>
    <property type="match status" value="1"/>
</dbReference>
<proteinExistence type="inferred from homology"/>
<reference evidence="12" key="3">
    <citation type="submission" date="2025-09" db="UniProtKB">
        <authorList>
            <consortium name="Ensembl"/>
        </authorList>
    </citation>
    <scope>IDENTIFICATION</scope>
</reference>
<dbReference type="InterPro" id="IPR047160">
    <property type="entry name" value="GP183-like"/>
</dbReference>
<comment type="similarity">
    <text evidence="9">Belongs to the G-protein coupled receptor 1 family.</text>
</comment>
<feature type="transmembrane region" description="Helical" evidence="10">
    <location>
        <begin position="191"/>
        <end position="217"/>
    </location>
</feature>
<accession>H3A2H6</accession>
<evidence type="ECO:0000256" key="2">
    <source>
        <dbReference type="ARBA" id="ARBA00022692"/>
    </source>
</evidence>
<evidence type="ECO:0000256" key="5">
    <source>
        <dbReference type="ARBA" id="ARBA00023136"/>
    </source>
</evidence>
<feature type="transmembrane region" description="Helical" evidence="10">
    <location>
        <begin position="141"/>
        <end position="163"/>
    </location>
</feature>
<feature type="domain" description="G-protein coupled receptors family 1 profile" evidence="11">
    <location>
        <begin position="43"/>
        <end position="302"/>
    </location>
</feature>
<dbReference type="Pfam" id="PF00001">
    <property type="entry name" value="7tm_1"/>
    <property type="match status" value="1"/>
</dbReference>
<evidence type="ECO:0000256" key="4">
    <source>
        <dbReference type="ARBA" id="ARBA00023040"/>
    </source>
</evidence>
<sequence>PESNYTAPRMQFVNGTDCPVSAEFQYIMFPVMYSLVFVLGLAGNVIALWHFISTKTATSPANVFMVNLAVIDLIFVLTLPFKIIYHALSNNWIFGELMCKITGSLFFANMYGSTLFLTGICLDRYVAVVHPIKSLQLRKPWYRVVISCMIWMILGVAIMYLTFKGPLTSKFENNNTACLENFSSKSWKGRISGVSIMAAVIGFFIPFVIIIICYPLIARKLMVPIPGSTSSTLVKRKALRTILVVLATFIVCFVPYHVNQLIHTLRRINIFSSCALIQFTYSTRRVTMALTSLNSCLDPLVYYFAAENFKWKPSCCKNVPPKNKMSSI</sequence>
<dbReference type="GO" id="GO:0016020">
    <property type="term" value="C:membrane"/>
    <property type="evidence" value="ECO:0007669"/>
    <property type="project" value="UniProtKB-SubCell"/>
</dbReference>
<dbReference type="PRINTS" id="PR01157">
    <property type="entry name" value="P2YPURNOCPTR"/>
</dbReference>
<dbReference type="GO" id="GO:0008142">
    <property type="term" value="F:oxysterol binding"/>
    <property type="evidence" value="ECO:0007669"/>
    <property type="project" value="InterPro"/>
</dbReference>
<dbReference type="InterPro" id="IPR000276">
    <property type="entry name" value="GPCR_Rhodpsn"/>
</dbReference>
<evidence type="ECO:0000313" key="13">
    <source>
        <dbReference type="Proteomes" id="UP000008672"/>
    </source>
</evidence>
<keyword evidence="3 10" id="KW-1133">Transmembrane helix</keyword>
<dbReference type="HOGENOM" id="CLU_009579_8_2_1"/>
<protein>
    <recommendedName>
        <fullName evidence="11">G-protein coupled receptors family 1 profile domain-containing protein</fullName>
    </recommendedName>
</protein>
<dbReference type="PRINTS" id="PR00237">
    <property type="entry name" value="GPCRRHODOPSN"/>
</dbReference>
<feature type="transmembrane region" description="Helical" evidence="10">
    <location>
        <begin position="238"/>
        <end position="258"/>
    </location>
</feature>
<name>H3A2H6_LATCH</name>
<keyword evidence="7 9" id="KW-0675">Receptor</keyword>
<dbReference type="SUPFAM" id="SSF81321">
    <property type="entry name" value="Family A G protein-coupled receptor-like"/>
    <property type="match status" value="1"/>
</dbReference>
<dbReference type="FunFam" id="1.20.1070.10:FF:000017">
    <property type="entry name" value="lysophosphatidic acid receptor 4"/>
    <property type="match status" value="1"/>
</dbReference>
<keyword evidence="4 9" id="KW-0297">G-protein coupled receptor</keyword>
<dbReference type="Gene3D" id="1.20.1070.10">
    <property type="entry name" value="Rhodopsin 7-helix transmembrane proteins"/>
    <property type="match status" value="1"/>
</dbReference>
<evidence type="ECO:0000256" key="6">
    <source>
        <dbReference type="ARBA" id="ARBA00023157"/>
    </source>
</evidence>
<dbReference type="eggNOG" id="ENOG502RA0C">
    <property type="taxonomic scope" value="Eukaryota"/>
</dbReference>
<keyword evidence="6" id="KW-1015">Disulfide bond</keyword>
<dbReference type="CDD" id="cd14982">
    <property type="entry name" value="7tmA_purinoceptor-like"/>
    <property type="match status" value="1"/>
</dbReference>
<evidence type="ECO:0000313" key="12">
    <source>
        <dbReference type="Ensembl" id="ENSLACP00000003847.1"/>
    </source>
</evidence>
<evidence type="ECO:0000256" key="8">
    <source>
        <dbReference type="ARBA" id="ARBA00023224"/>
    </source>
</evidence>
<evidence type="ECO:0000259" key="11">
    <source>
        <dbReference type="PROSITE" id="PS50262"/>
    </source>
</evidence>
<keyword evidence="2 9" id="KW-0812">Transmembrane</keyword>
<dbReference type="EMBL" id="AFYH01214491">
    <property type="status" value="NOT_ANNOTATED_CDS"/>
    <property type="molecule type" value="Genomic_DNA"/>
</dbReference>
<organism evidence="12 13">
    <name type="scientific">Latimeria chalumnae</name>
    <name type="common">Coelacanth</name>
    <dbReference type="NCBI Taxonomy" id="7897"/>
    <lineage>
        <taxon>Eukaryota</taxon>
        <taxon>Metazoa</taxon>
        <taxon>Chordata</taxon>
        <taxon>Craniata</taxon>
        <taxon>Vertebrata</taxon>
        <taxon>Euteleostomi</taxon>
        <taxon>Coelacanthiformes</taxon>
        <taxon>Coelacanthidae</taxon>
        <taxon>Latimeria</taxon>
    </lineage>
</organism>
<dbReference type="Ensembl" id="ENSLACT00000003882.1">
    <property type="protein sequence ID" value="ENSLACP00000003847.1"/>
    <property type="gene ID" value="ENSLACG00000003424.1"/>
</dbReference>
<comment type="subcellular location">
    <subcellularLocation>
        <location evidence="1">Membrane</location>
        <topology evidence="1">Multi-pass membrane protein</topology>
    </subcellularLocation>
</comment>
<reference evidence="12" key="2">
    <citation type="submission" date="2025-08" db="UniProtKB">
        <authorList>
            <consortium name="Ensembl"/>
        </authorList>
    </citation>
    <scope>IDENTIFICATION</scope>
</reference>
<dbReference type="SMART" id="SM01381">
    <property type="entry name" value="7TM_GPCR_Srsx"/>
    <property type="match status" value="1"/>
</dbReference>
<keyword evidence="5 10" id="KW-0472">Membrane</keyword>
<gene>
    <name evidence="12" type="primary">LOC102359544</name>
</gene>
<feature type="transmembrane region" description="Helical" evidence="10">
    <location>
        <begin position="31"/>
        <end position="52"/>
    </location>
</feature>
<reference evidence="13" key="1">
    <citation type="submission" date="2011-08" db="EMBL/GenBank/DDBJ databases">
        <title>The draft genome of Latimeria chalumnae.</title>
        <authorList>
            <person name="Di Palma F."/>
            <person name="Alfoldi J."/>
            <person name="Johnson J."/>
            <person name="Berlin A."/>
            <person name="Gnerre S."/>
            <person name="Jaffe D."/>
            <person name="MacCallum I."/>
            <person name="Young S."/>
            <person name="Walker B.J."/>
            <person name="Lander E."/>
            <person name="Lindblad-Toh K."/>
        </authorList>
    </citation>
    <scope>NUCLEOTIDE SEQUENCE [LARGE SCALE GENOMIC DNA]</scope>
    <source>
        <strain evidence="13">Wild caught</strain>
    </source>
</reference>
<dbReference type="OMA" id="HALRNDW"/>
<dbReference type="Proteomes" id="UP000008672">
    <property type="component" value="Unassembled WGS sequence"/>
</dbReference>
<feature type="transmembrane region" description="Helical" evidence="10">
    <location>
        <begin position="64"/>
        <end position="85"/>
    </location>
</feature>
<keyword evidence="13" id="KW-1185">Reference proteome</keyword>
<dbReference type="GeneTree" id="ENSGT01050000244840"/>
<keyword evidence="8 9" id="KW-0807">Transducer</keyword>
<dbReference type="PROSITE" id="PS50262">
    <property type="entry name" value="G_PROTEIN_RECEP_F1_2"/>
    <property type="match status" value="1"/>
</dbReference>
<dbReference type="InterPro" id="IPR017452">
    <property type="entry name" value="GPCR_Rhodpsn_7TM"/>
</dbReference>
<feature type="transmembrane region" description="Helical" evidence="10">
    <location>
        <begin position="105"/>
        <end position="129"/>
    </location>
</feature>
<dbReference type="AlphaFoldDB" id="H3A2H6"/>
<dbReference type="GO" id="GO:0004930">
    <property type="term" value="F:G protein-coupled receptor activity"/>
    <property type="evidence" value="ECO:0007669"/>
    <property type="project" value="UniProtKB-KW"/>
</dbReference>
<dbReference type="PROSITE" id="PS00237">
    <property type="entry name" value="G_PROTEIN_RECEP_F1_1"/>
    <property type="match status" value="1"/>
</dbReference>